<proteinExistence type="predicted"/>
<dbReference type="GeneID" id="9472361"/>
<gene>
    <name evidence="1" type="ORF">PITG_21513</name>
</gene>
<sequence>MAGSTEILELQDGHVNKELGNPVLVRASNQQVIHTSVRNALDEPKLDQFAMKVLISKASCLFQTVKALTKK</sequence>
<keyword evidence="2" id="KW-1185">Reference proteome</keyword>
<dbReference type="Proteomes" id="UP000006643">
    <property type="component" value="Unassembled WGS sequence"/>
</dbReference>
<name>D0P455_PHYIT</name>
<organism evidence="1 2">
    <name type="scientific">Phytophthora infestans (strain T30-4)</name>
    <name type="common">Potato late blight agent</name>
    <dbReference type="NCBI Taxonomy" id="403677"/>
    <lineage>
        <taxon>Eukaryota</taxon>
        <taxon>Sar</taxon>
        <taxon>Stramenopiles</taxon>
        <taxon>Oomycota</taxon>
        <taxon>Peronosporomycetes</taxon>
        <taxon>Peronosporales</taxon>
        <taxon>Peronosporaceae</taxon>
        <taxon>Phytophthora</taxon>
    </lineage>
</organism>
<dbReference type="InParanoid" id="D0P455"/>
<protein>
    <submittedName>
        <fullName evidence="1">Uncharacterized protein</fullName>
    </submittedName>
</protein>
<dbReference type="VEuPathDB" id="FungiDB:PITG_21513"/>
<evidence type="ECO:0000313" key="2">
    <source>
        <dbReference type="Proteomes" id="UP000006643"/>
    </source>
</evidence>
<dbReference type="AlphaFoldDB" id="D0P455"/>
<reference evidence="2" key="1">
    <citation type="journal article" date="2009" name="Nature">
        <title>Genome sequence and analysis of the Irish potato famine pathogen Phytophthora infestans.</title>
        <authorList>
            <consortium name="The Broad Institute Genome Sequencing Platform"/>
            <person name="Haas B.J."/>
            <person name="Kamoun S."/>
            <person name="Zody M.C."/>
            <person name="Jiang R.H."/>
            <person name="Handsaker R.E."/>
            <person name="Cano L.M."/>
            <person name="Grabherr M."/>
            <person name="Kodira C.D."/>
            <person name="Raffaele S."/>
            <person name="Torto-Alalibo T."/>
            <person name="Bozkurt T.O."/>
            <person name="Ah-Fong A.M."/>
            <person name="Alvarado L."/>
            <person name="Anderson V.L."/>
            <person name="Armstrong M.R."/>
            <person name="Avrova A."/>
            <person name="Baxter L."/>
            <person name="Beynon J."/>
            <person name="Boevink P.C."/>
            <person name="Bollmann S.R."/>
            <person name="Bos J.I."/>
            <person name="Bulone V."/>
            <person name="Cai G."/>
            <person name="Cakir C."/>
            <person name="Carrington J.C."/>
            <person name="Chawner M."/>
            <person name="Conti L."/>
            <person name="Costanzo S."/>
            <person name="Ewan R."/>
            <person name="Fahlgren N."/>
            <person name="Fischbach M.A."/>
            <person name="Fugelstad J."/>
            <person name="Gilroy E.M."/>
            <person name="Gnerre S."/>
            <person name="Green P.J."/>
            <person name="Grenville-Briggs L.J."/>
            <person name="Griffith J."/>
            <person name="Grunwald N.J."/>
            <person name="Horn K."/>
            <person name="Horner N.R."/>
            <person name="Hu C.H."/>
            <person name="Huitema E."/>
            <person name="Jeong D.H."/>
            <person name="Jones A.M."/>
            <person name="Jones J.D."/>
            <person name="Jones R.W."/>
            <person name="Karlsson E.K."/>
            <person name="Kunjeti S.G."/>
            <person name="Lamour K."/>
            <person name="Liu Z."/>
            <person name="Ma L."/>
            <person name="Maclean D."/>
            <person name="Chibucos M.C."/>
            <person name="McDonald H."/>
            <person name="McWalters J."/>
            <person name="Meijer H.J."/>
            <person name="Morgan W."/>
            <person name="Morris P.F."/>
            <person name="Munro C.A."/>
            <person name="O'Neill K."/>
            <person name="Ospina-Giraldo M."/>
            <person name="Pinzon A."/>
            <person name="Pritchard L."/>
            <person name="Ramsahoye B."/>
            <person name="Ren Q."/>
            <person name="Restrepo S."/>
            <person name="Roy S."/>
            <person name="Sadanandom A."/>
            <person name="Savidor A."/>
            <person name="Schornack S."/>
            <person name="Schwartz D.C."/>
            <person name="Schumann U.D."/>
            <person name="Schwessinger B."/>
            <person name="Seyer L."/>
            <person name="Sharpe T."/>
            <person name="Silvar C."/>
            <person name="Song J."/>
            <person name="Studholme D.J."/>
            <person name="Sykes S."/>
            <person name="Thines M."/>
            <person name="van de Vondervoort P.J."/>
            <person name="Phuntumart V."/>
            <person name="Wawra S."/>
            <person name="Weide R."/>
            <person name="Win J."/>
            <person name="Young C."/>
            <person name="Zhou S."/>
            <person name="Fry W."/>
            <person name="Meyers B.C."/>
            <person name="van West P."/>
            <person name="Ristaino J."/>
            <person name="Govers F."/>
            <person name="Birch P.R."/>
            <person name="Whisson S.C."/>
            <person name="Judelson H.S."/>
            <person name="Nusbaum C."/>
        </authorList>
    </citation>
    <scope>NUCLEOTIDE SEQUENCE [LARGE SCALE GENOMIC DNA]</scope>
    <source>
        <strain evidence="2">T30-4</strain>
    </source>
</reference>
<dbReference type="HOGENOM" id="CLU_2745541_0_0_1"/>
<dbReference type="KEGG" id="pif:PITG_21513"/>
<dbReference type="EMBL" id="DS028495">
    <property type="protein sequence ID" value="EEY63137.1"/>
    <property type="molecule type" value="Genomic_DNA"/>
</dbReference>
<dbReference type="RefSeq" id="XP_002894919.1">
    <property type="nucleotide sequence ID" value="XM_002894873.1"/>
</dbReference>
<evidence type="ECO:0000313" key="1">
    <source>
        <dbReference type="EMBL" id="EEY63137.1"/>
    </source>
</evidence>
<accession>D0P455</accession>